<dbReference type="AlphaFoldDB" id="A0A1D1XPB9"/>
<evidence type="ECO:0000259" key="2">
    <source>
        <dbReference type="PROSITE" id="PS50181"/>
    </source>
</evidence>
<sequence length="603" mass="65885">SSSSSSSATCNWFEFILVASFPPKLNEKKKGVNLGVVEDSLYSLVTWGVLSSSVRVLGICLSIYTLFLKILVFWPSYISKKNMTLNYSPHTIFPAAASPAGMPPDGGGFLPSSSFREKGVDWELFGAPRDCLYSWRSERGGGGATKVVGDGAGCSYEPPPPPPPSSPAYDDIVDLLPADPFGMGLAADTTTWTAAIAGWIEDLATISDRMGYYEYGDYYPNVGQHFDYYMCNRAANAAAMAAAAWFSPHCVQDCLAGTPLAFSETGSSGQLPVNISHGEEFVPGLLYVEEVEEALLRFGGQGEEDLPIDLHVAESCSCSGVDSNGSSTPHDALLFALAYLDIPDLLSMERVCKTLCSAVQGDPLLWRHIHIGPPLNKLITDDILLRLTERAKGSLECLSLMECSQVTDSGLRHVLKNNPRLRKLSVPACTRLSIGGLVDSLRIIKCQGMPGIKRLIVGGLYGIKEEHLEELKTLLDLDQSQQDRACRPRFYHLRRSFSCDDDSFVDIEACPRCQNVRVLYDCPSDNCQAEGSDLCRACAICIARCNQCGRCIHDHEYEETFFLDCICLSCMNNSFSRQWIHEEKDADVKITSGGASIVPAYVG</sequence>
<organism evidence="3">
    <name type="scientific">Anthurium amnicola</name>
    <dbReference type="NCBI Taxonomy" id="1678845"/>
    <lineage>
        <taxon>Eukaryota</taxon>
        <taxon>Viridiplantae</taxon>
        <taxon>Streptophyta</taxon>
        <taxon>Embryophyta</taxon>
        <taxon>Tracheophyta</taxon>
        <taxon>Spermatophyta</taxon>
        <taxon>Magnoliopsida</taxon>
        <taxon>Liliopsida</taxon>
        <taxon>Araceae</taxon>
        <taxon>Pothoideae</taxon>
        <taxon>Potheae</taxon>
        <taxon>Anthurium</taxon>
    </lineage>
</organism>
<evidence type="ECO:0000313" key="3">
    <source>
        <dbReference type="EMBL" id="JAT44211.1"/>
    </source>
</evidence>
<proteinExistence type="predicted"/>
<keyword evidence="1" id="KW-0812">Transmembrane</keyword>
<protein>
    <submittedName>
        <fullName evidence="3">F-box protein SKIP14</fullName>
    </submittedName>
</protein>
<reference evidence="3" key="1">
    <citation type="submission" date="2015-07" db="EMBL/GenBank/DDBJ databases">
        <title>Transcriptome Assembly of Anthurium amnicola.</title>
        <authorList>
            <person name="Suzuki J."/>
        </authorList>
    </citation>
    <scope>NUCLEOTIDE SEQUENCE</scope>
</reference>
<keyword evidence="1" id="KW-1133">Transmembrane helix</keyword>
<feature type="domain" description="F-box" evidence="2">
    <location>
        <begin position="322"/>
        <end position="369"/>
    </location>
</feature>
<dbReference type="Pfam" id="PF12937">
    <property type="entry name" value="F-box-like"/>
    <property type="match status" value="1"/>
</dbReference>
<dbReference type="GO" id="GO:0005737">
    <property type="term" value="C:cytoplasm"/>
    <property type="evidence" value="ECO:0007669"/>
    <property type="project" value="TreeGrafter"/>
</dbReference>
<dbReference type="InterPro" id="IPR036047">
    <property type="entry name" value="F-box-like_dom_sf"/>
</dbReference>
<dbReference type="Gene3D" id="3.80.10.10">
    <property type="entry name" value="Ribonuclease Inhibitor"/>
    <property type="match status" value="1"/>
</dbReference>
<dbReference type="PANTHER" id="PTHR13382">
    <property type="entry name" value="MITOCHONDRIAL ATP SYNTHASE COUPLING FACTOR B"/>
    <property type="match status" value="1"/>
</dbReference>
<dbReference type="PANTHER" id="PTHR13382:SF22">
    <property type="entry name" value="F-BOX PROTEIN SKIP14"/>
    <property type="match status" value="1"/>
</dbReference>
<feature type="non-terminal residue" evidence="3">
    <location>
        <position position="1"/>
    </location>
</feature>
<keyword evidence="1" id="KW-0472">Membrane</keyword>
<feature type="transmembrane region" description="Helical" evidence="1">
    <location>
        <begin position="54"/>
        <end position="74"/>
    </location>
</feature>
<evidence type="ECO:0000256" key="1">
    <source>
        <dbReference type="SAM" id="Phobius"/>
    </source>
</evidence>
<dbReference type="InterPro" id="IPR032675">
    <property type="entry name" value="LRR_dom_sf"/>
</dbReference>
<accession>A0A1D1XPB9</accession>
<dbReference type="SUPFAM" id="SSF81383">
    <property type="entry name" value="F-box domain"/>
    <property type="match status" value="1"/>
</dbReference>
<dbReference type="PROSITE" id="PS50181">
    <property type="entry name" value="FBOX"/>
    <property type="match status" value="1"/>
</dbReference>
<dbReference type="InterPro" id="IPR001810">
    <property type="entry name" value="F-box_dom"/>
</dbReference>
<dbReference type="EMBL" id="GDJX01023725">
    <property type="protein sequence ID" value="JAT44211.1"/>
    <property type="molecule type" value="Transcribed_RNA"/>
</dbReference>
<name>A0A1D1XPB9_9ARAE</name>
<dbReference type="InterPro" id="IPR050648">
    <property type="entry name" value="F-box_LRR-repeat"/>
</dbReference>
<gene>
    <name evidence="3" type="primary">SKIP14_2</name>
    <name evidence="3" type="ORF">g.52930</name>
</gene>
<dbReference type="Gene3D" id="1.20.1280.50">
    <property type="match status" value="1"/>
</dbReference>